<feature type="modified residue" description="4-aspartylphosphate" evidence="7">
    <location>
        <position position="533"/>
    </location>
</feature>
<dbReference type="InterPro" id="IPR036890">
    <property type="entry name" value="HATPase_C_sf"/>
</dbReference>
<dbReference type="InterPro" id="IPR001789">
    <property type="entry name" value="Sig_transdc_resp-reg_receiver"/>
</dbReference>
<dbReference type="InterPro" id="IPR003661">
    <property type="entry name" value="HisK_dim/P_dom"/>
</dbReference>
<dbReference type="PROSITE" id="PS50109">
    <property type="entry name" value="HIS_KIN"/>
    <property type="match status" value="1"/>
</dbReference>
<dbReference type="CDD" id="cd00082">
    <property type="entry name" value="HisKA"/>
    <property type="match status" value="1"/>
</dbReference>
<dbReference type="PROSITE" id="PS50110">
    <property type="entry name" value="RESPONSE_REGULATORY"/>
    <property type="match status" value="1"/>
</dbReference>
<evidence type="ECO:0000256" key="2">
    <source>
        <dbReference type="ARBA" id="ARBA00012438"/>
    </source>
</evidence>
<evidence type="ECO:0000259" key="9">
    <source>
        <dbReference type="PROSITE" id="PS50109"/>
    </source>
</evidence>
<dbReference type="RefSeq" id="WP_180306448.1">
    <property type="nucleotide sequence ID" value="NZ_CP058952.1"/>
</dbReference>
<evidence type="ECO:0000256" key="8">
    <source>
        <dbReference type="SAM" id="Phobius"/>
    </source>
</evidence>
<dbReference type="Proteomes" id="UP000510822">
    <property type="component" value="Chromosome"/>
</dbReference>
<dbReference type="InterPro" id="IPR004358">
    <property type="entry name" value="Sig_transdc_His_kin-like_C"/>
</dbReference>
<sequence length="609" mass="68039">MRQLLNRWRQAERSILISAAIFLLLTFVLIVFFQLRQLSTLRQYAPVGVDNAVWPYTQLSIEYHRLQAQIDRTLLTQGNPAELERLQTRYDMFVSRVEIILHAKTALPLSSQPANQKTVQAITELVKFGDERLNGQTIQDYDAMWLRSLQARLNLLEEGIGQFLLQANLGSAHEADIRSKTVQQQALISTLIAVFQFILLIGLMIMIYRQYALANKRQIELEVLNHTLEQTSLMAQQTSNAKTQFVTNMSHEIRTPMNGVVGMLDLLADTSLNPRQRELTDTARNSARHLLALLNDILDVAKLESGKLTLENQPYDLARLLNEVQQLLLGQAQIKQVGLQLNLPDDFHHWQLGDEVRVRQVMFNLIGNAVKFTECGQVEISLEVQPEHFQIAVKDSGIGMSAQTLSQLFQRFNQGDTSTTRKYGGTGLGLEISRTLMEMMGGDISVESTLGQGSIFTVNLPRHDCEAPVATSAAADHEQLSSLRILAVDDNPINLKVIGALLQKLGQQVSFANNGEEAINAVQQAQFDLILMDGQMPVMDGAEATRRIRQLGGSFTRLPIVALTADVLSEARDHYLAAGMNDYLSKPIDMAALKRLLYLVGRGEPLSHP</sequence>
<gene>
    <name evidence="11" type="ORF">HZU75_13000</name>
</gene>
<keyword evidence="3 7" id="KW-0597">Phosphoprotein</keyword>
<dbReference type="SMART" id="SM00388">
    <property type="entry name" value="HisKA"/>
    <property type="match status" value="1"/>
</dbReference>
<dbReference type="SUPFAM" id="SSF47384">
    <property type="entry name" value="Homodimeric domain of signal transducing histidine kinase"/>
    <property type="match status" value="1"/>
</dbReference>
<dbReference type="Pfam" id="PF00512">
    <property type="entry name" value="HisKA"/>
    <property type="match status" value="1"/>
</dbReference>
<dbReference type="Gene3D" id="3.30.565.10">
    <property type="entry name" value="Histidine kinase-like ATPase, C-terminal domain"/>
    <property type="match status" value="1"/>
</dbReference>
<protein>
    <recommendedName>
        <fullName evidence="6">Virulence sensor protein BvgS</fullName>
        <ecNumber evidence="2">2.7.13.3</ecNumber>
    </recommendedName>
</protein>
<dbReference type="CDD" id="cd16922">
    <property type="entry name" value="HATPase_EvgS-ArcB-TorS-like"/>
    <property type="match status" value="1"/>
</dbReference>
<keyword evidence="12" id="KW-1185">Reference proteome</keyword>
<evidence type="ECO:0000313" key="12">
    <source>
        <dbReference type="Proteomes" id="UP000510822"/>
    </source>
</evidence>
<comment type="function">
    <text evidence="5">Member of the two-component regulatory system BvgS/BvgA. Phosphorylates BvgA via a four-step phosphorelay in response to environmental signals.</text>
</comment>
<evidence type="ECO:0000259" key="10">
    <source>
        <dbReference type="PROSITE" id="PS50110"/>
    </source>
</evidence>
<feature type="domain" description="Histidine kinase" evidence="9">
    <location>
        <begin position="248"/>
        <end position="464"/>
    </location>
</feature>
<dbReference type="InterPro" id="IPR036097">
    <property type="entry name" value="HisK_dim/P_sf"/>
</dbReference>
<keyword evidence="8" id="KW-0812">Transmembrane</keyword>
<comment type="catalytic activity">
    <reaction evidence="1">
        <text>ATP + protein L-histidine = ADP + protein N-phospho-L-histidine.</text>
        <dbReference type="EC" id="2.7.13.3"/>
    </reaction>
</comment>
<evidence type="ECO:0000256" key="3">
    <source>
        <dbReference type="ARBA" id="ARBA00022553"/>
    </source>
</evidence>
<dbReference type="InterPro" id="IPR005467">
    <property type="entry name" value="His_kinase_dom"/>
</dbReference>
<dbReference type="PRINTS" id="PR00344">
    <property type="entry name" value="BCTRLSENSOR"/>
</dbReference>
<dbReference type="AlphaFoldDB" id="A0A7D5ZHB0"/>
<evidence type="ECO:0000256" key="6">
    <source>
        <dbReference type="ARBA" id="ARBA00070152"/>
    </source>
</evidence>
<dbReference type="InterPro" id="IPR011006">
    <property type="entry name" value="CheY-like_superfamily"/>
</dbReference>
<evidence type="ECO:0000256" key="7">
    <source>
        <dbReference type="PROSITE-ProRule" id="PRU00169"/>
    </source>
</evidence>
<reference evidence="11 12" key="1">
    <citation type="journal article" date="2016" name="Int. J. Syst. Evol. Microbiol.">
        <title>Chitinibacter fontanus sp. nov., isolated from a spring.</title>
        <authorList>
            <person name="Sheu S.Y."/>
            <person name="Li Y.S."/>
            <person name="Young C.C."/>
            <person name="Chen W.M."/>
        </authorList>
    </citation>
    <scope>NUCLEOTIDE SEQUENCE [LARGE SCALE GENOMIC DNA]</scope>
    <source>
        <strain evidence="11 12">STM-7</strain>
    </source>
</reference>
<keyword evidence="8" id="KW-1133">Transmembrane helix</keyword>
<keyword evidence="4" id="KW-0902">Two-component regulatory system</keyword>
<evidence type="ECO:0000313" key="11">
    <source>
        <dbReference type="EMBL" id="QLI82368.1"/>
    </source>
</evidence>
<dbReference type="CDD" id="cd17546">
    <property type="entry name" value="REC_hyHK_CKI1_RcsC-like"/>
    <property type="match status" value="1"/>
</dbReference>
<evidence type="ECO:0000256" key="5">
    <source>
        <dbReference type="ARBA" id="ARBA00058004"/>
    </source>
</evidence>
<dbReference type="SUPFAM" id="SSF55874">
    <property type="entry name" value="ATPase domain of HSP90 chaperone/DNA topoisomerase II/histidine kinase"/>
    <property type="match status" value="1"/>
</dbReference>
<dbReference type="Pfam" id="PF00072">
    <property type="entry name" value="Response_reg"/>
    <property type="match status" value="1"/>
</dbReference>
<dbReference type="EMBL" id="CP058952">
    <property type="protein sequence ID" value="QLI82368.1"/>
    <property type="molecule type" value="Genomic_DNA"/>
</dbReference>
<dbReference type="EC" id="2.7.13.3" evidence="2"/>
<proteinExistence type="predicted"/>
<dbReference type="PANTHER" id="PTHR45339:SF1">
    <property type="entry name" value="HYBRID SIGNAL TRANSDUCTION HISTIDINE KINASE J"/>
    <property type="match status" value="1"/>
</dbReference>
<organism evidence="11 12">
    <name type="scientific">Chitinibacter fontanus</name>
    <dbReference type="NCBI Taxonomy" id="1737446"/>
    <lineage>
        <taxon>Bacteria</taxon>
        <taxon>Pseudomonadati</taxon>
        <taxon>Pseudomonadota</taxon>
        <taxon>Betaproteobacteria</taxon>
        <taxon>Neisseriales</taxon>
        <taxon>Chitinibacteraceae</taxon>
        <taxon>Chitinibacter</taxon>
    </lineage>
</organism>
<evidence type="ECO:0000256" key="1">
    <source>
        <dbReference type="ARBA" id="ARBA00000085"/>
    </source>
</evidence>
<dbReference type="Gene3D" id="1.10.287.130">
    <property type="match status" value="1"/>
</dbReference>
<dbReference type="FunFam" id="3.30.565.10:FF:000010">
    <property type="entry name" value="Sensor histidine kinase RcsC"/>
    <property type="match status" value="1"/>
</dbReference>
<name>A0A7D5ZHB0_9NEIS</name>
<feature type="transmembrane region" description="Helical" evidence="8">
    <location>
        <begin position="15"/>
        <end position="35"/>
    </location>
</feature>
<dbReference type="GO" id="GO:0000155">
    <property type="term" value="F:phosphorelay sensor kinase activity"/>
    <property type="evidence" value="ECO:0007669"/>
    <property type="project" value="InterPro"/>
</dbReference>
<dbReference type="SMART" id="SM00387">
    <property type="entry name" value="HATPase_c"/>
    <property type="match status" value="1"/>
</dbReference>
<dbReference type="KEGG" id="cfon:HZU75_13000"/>
<dbReference type="Gene3D" id="3.40.50.2300">
    <property type="match status" value="1"/>
</dbReference>
<accession>A0A7D5ZHB0</accession>
<dbReference type="PANTHER" id="PTHR45339">
    <property type="entry name" value="HYBRID SIGNAL TRANSDUCTION HISTIDINE KINASE J"/>
    <property type="match status" value="1"/>
</dbReference>
<keyword evidence="8" id="KW-0472">Membrane</keyword>
<dbReference type="Pfam" id="PF02518">
    <property type="entry name" value="HATPase_c"/>
    <property type="match status" value="1"/>
</dbReference>
<feature type="transmembrane region" description="Helical" evidence="8">
    <location>
        <begin position="186"/>
        <end position="208"/>
    </location>
</feature>
<feature type="domain" description="Response regulatory" evidence="10">
    <location>
        <begin position="484"/>
        <end position="601"/>
    </location>
</feature>
<dbReference type="SMART" id="SM00448">
    <property type="entry name" value="REC"/>
    <property type="match status" value="1"/>
</dbReference>
<evidence type="ECO:0000256" key="4">
    <source>
        <dbReference type="ARBA" id="ARBA00023012"/>
    </source>
</evidence>
<dbReference type="InterPro" id="IPR003594">
    <property type="entry name" value="HATPase_dom"/>
</dbReference>
<dbReference type="SUPFAM" id="SSF52172">
    <property type="entry name" value="CheY-like"/>
    <property type="match status" value="1"/>
</dbReference>